<name>N6UJZ1_DENPD</name>
<feature type="non-terminal residue" evidence="1">
    <location>
        <position position="333"/>
    </location>
</feature>
<evidence type="ECO:0000313" key="1">
    <source>
        <dbReference type="EMBL" id="ENN80976.1"/>
    </source>
</evidence>
<dbReference type="AlphaFoldDB" id="N6UJZ1"/>
<protein>
    <submittedName>
        <fullName evidence="1">Uncharacterized protein</fullName>
    </submittedName>
</protein>
<sequence>MLGELEASNALYVHDLAGTHHLHHFCVCALNSIVSPFVLHDVAIEAAQHLSRNNPGLVMQHLRTALLPLVSKCQQMYIQWECENVRPLTNLETLETLIGLMKSVSILSRIHYEGSSHSGRATIPCRRSVIENVGVELPDGVLIYCGYSTSIRLQATDVDPFFSNTTRVQLLVTPTNSPTHYPNNGGNPSFLDFGISKGLTNLTEMVVIDAFISDHLPIYLDIRDLKRTQTNDFRYSYENFDFREYRKRLQDLTRIPNQLDTVEALELAVKGLTRNIQQTQQVLAKIVPNRPRRDNLPEEILNLVKTKNRISKRWQRFRQSADRIRAAELARDI</sequence>
<feature type="non-terminal residue" evidence="1">
    <location>
        <position position="1"/>
    </location>
</feature>
<proteinExistence type="predicted"/>
<accession>N6UJZ1</accession>
<dbReference type="HOGENOM" id="CLU_835684_0_0_1"/>
<dbReference type="EMBL" id="KB740262">
    <property type="protein sequence ID" value="ENN80976.1"/>
    <property type="molecule type" value="Genomic_DNA"/>
</dbReference>
<reference evidence="1" key="1">
    <citation type="journal article" date="2013" name="Genome Biol.">
        <title>Draft genome of the mountain pine beetle, Dendroctonus ponderosae Hopkins, a major forest pest.</title>
        <authorList>
            <person name="Keeling C.I."/>
            <person name="Yuen M.M."/>
            <person name="Liao N.Y."/>
            <person name="Docking T.R."/>
            <person name="Chan S.K."/>
            <person name="Taylor G.A."/>
            <person name="Palmquist D.L."/>
            <person name="Jackman S.D."/>
            <person name="Nguyen A."/>
            <person name="Li M."/>
            <person name="Henderson H."/>
            <person name="Janes J.K."/>
            <person name="Zhao Y."/>
            <person name="Pandoh P."/>
            <person name="Moore R."/>
            <person name="Sperling F.A."/>
            <person name="Huber D.P."/>
            <person name="Birol I."/>
            <person name="Jones S.J."/>
            <person name="Bohlmann J."/>
        </authorList>
    </citation>
    <scope>NUCLEOTIDE SEQUENCE</scope>
</reference>
<dbReference type="InterPro" id="IPR048370">
    <property type="entry name" value="ZSWIM4-8_C"/>
</dbReference>
<organism evidence="1">
    <name type="scientific">Dendroctonus ponderosae</name>
    <name type="common">Mountain pine beetle</name>
    <dbReference type="NCBI Taxonomy" id="77166"/>
    <lineage>
        <taxon>Eukaryota</taxon>
        <taxon>Metazoa</taxon>
        <taxon>Ecdysozoa</taxon>
        <taxon>Arthropoda</taxon>
        <taxon>Hexapoda</taxon>
        <taxon>Insecta</taxon>
        <taxon>Pterygota</taxon>
        <taxon>Neoptera</taxon>
        <taxon>Endopterygota</taxon>
        <taxon>Coleoptera</taxon>
        <taxon>Polyphaga</taxon>
        <taxon>Cucujiformia</taxon>
        <taxon>Curculionidae</taxon>
        <taxon>Scolytinae</taxon>
        <taxon>Dendroctonus</taxon>
    </lineage>
</organism>
<dbReference type="Pfam" id="PF21055">
    <property type="entry name" value="ZSWIM4-8_C"/>
    <property type="match status" value="1"/>
</dbReference>
<gene>
    <name evidence="1" type="ORF">YQE_02611</name>
</gene>